<dbReference type="InterPro" id="IPR036869">
    <property type="entry name" value="J_dom_sf"/>
</dbReference>
<dbReference type="PROSITE" id="PS50076">
    <property type="entry name" value="DNAJ_2"/>
    <property type="match status" value="1"/>
</dbReference>
<organism evidence="2">
    <name type="scientific">Manihot esculenta</name>
    <name type="common">Cassava</name>
    <name type="synonym">Jatropha manihot</name>
    <dbReference type="NCBI Taxonomy" id="3983"/>
    <lineage>
        <taxon>Eukaryota</taxon>
        <taxon>Viridiplantae</taxon>
        <taxon>Streptophyta</taxon>
        <taxon>Embryophyta</taxon>
        <taxon>Tracheophyta</taxon>
        <taxon>Spermatophyta</taxon>
        <taxon>Magnoliopsida</taxon>
        <taxon>eudicotyledons</taxon>
        <taxon>Gunneridae</taxon>
        <taxon>Pentapetalae</taxon>
        <taxon>rosids</taxon>
        <taxon>fabids</taxon>
        <taxon>Malpighiales</taxon>
        <taxon>Euphorbiaceae</taxon>
        <taxon>Crotonoideae</taxon>
        <taxon>Manihoteae</taxon>
        <taxon>Manihot</taxon>
    </lineage>
</organism>
<protein>
    <recommendedName>
        <fullName evidence="1">J domain-containing protein</fullName>
    </recommendedName>
</protein>
<sequence>MGSTSSLHEVLGIPINASCHEIKASYRKLARVYHSDMVSNNQKDMLANELMKIYATYFTLSGPNKRANYDRDLSVTMAAASNYFYSDQANMKID</sequence>
<name>A0A199UBQ7_MANES</name>
<dbReference type="CDD" id="cd06257">
    <property type="entry name" value="DnaJ"/>
    <property type="match status" value="1"/>
</dbReference>
<dbReference type="PANTHER" id="PTHR44240:SF10">
    <property type="entry name" value="J DOMAIN-CONTAINING PROTEIN"/>
    <property type="match status" value="1"/>
</dbReference>
<dbReference type="AlphaFoldDB" id="A0A199UBQ7"/>
<dbReference type="STRING" id="3983.A0A199UBQ7"/>
<dbReference type="SMART" id="SM00271">
    <property type="entry name" value="DnaJ"/>
    <property type="match status" value="1"/>
</dbReference>
<dbReference type="InterPro" id="IPR052276">
    <property type="entry name" value="Diphthamide-biosynth_chaperone"/>
</dbReference>
<feature type="domain" description="J" evidence="1">
    <location>
        <begin position="6"/>
        <end position="73"/>
    </location>
</feature>
<dbReference type="PRINTS" id="PR00625">
    <property type="entry name" value="JDOMAIN"/>
</dbReference>
<reference evidence="2" key="1">
    <citation type="submission" date="2016-02" db="EMBL/GenBank/DDBJ databases">
        <title>WGS assembly of Manihot esculenta.</title>
        <authorList>
            <person name="Bredeson J.V."/>
            <person name="Prochnik S.E."/>
            <person name="Lyons J.B."/>
            <person name="Schmutz J."/>
            <person name="Grimwood J."/>
            <person name="Vrebalov J."/>
            <person name="Bart R.S."/>
            <person name="Amuge T."/>
            <person name="Ferguson M.E."/>
            <person name="Green R."/>
            <person name="Putnam N."/>
            <person name="Stites J."/>
            <person name="Rounsley S."/>
            <person name="Rokhsar D.S."/>
        </authorList>
    </citation>
    <scope>NUCLEOTIDE SEQUENCE [LARGE SCALE GENOMIC DNA]</scope>
    <source>
        <tissue evidence="2">Leaf</tissue>
    </source>
</reference>
<gene>
    <name evidence="2" type="ORF">MANES_S029300</name>
</gene>
<dbReference type="InterPro" id="IPR001623">
    <property type="entry name" value="DnaJ_domain"/>
</dbReference>
<dbReference type="SUPFAM" id="SSF46565">
    <property type="entry name" value="Chaperone J-domain"/>
    <property type="match status" value="1"/>
</dbReference>
<dbReference type="EMBL" id="KV450514">
    <property type="protein sequence ID" value="OAY22099.1"/>
    <property type="molecule type" value="Genomic_DNA"/>
</dbReference>
<evidence type="ECO:0000313" key="2">
    <source>
        <dbReference type="EMBL" id="OAY22099.1"/>
    </source>
</evidence>
<dbReference type="Pfam" id="PF00226">
    <property type="entry name" value="DnaJ"/>
    <property type="match status" value="1"/>
</dbReference>
<dbReference type="Gene3D" id="1.10.287.110">
    <property type="entry name" value="DnaJ domain"/>
    <property type="match status" value="1"/>
</dbReference>
<dbReference type="PANTHER" id="PTHR44240">
    <property type="entry name" value="DNAJ DOMAIN (PROKARYOTIC HEAT SHOCK PROTEIN)-RELATED"/>
    <property type="match status" value="1"/>
</dbReference>
<proteinExistence type="predicted"/>
<evidence type="ECO:0000259" key="1">
    <source>
        <dbReference type="PROSITE" id="PS50076"/>
    </source>
</evidence>
<accession>A0A199UBQ7</accession>